<dbReference type="InterPro" id="IPR018258">
    <property type="entry name" value="Ribosomal_bL21_CS"/>
</dbReference>
<dbReference type="InterPro" id="IPR001787">
    <property type="entry name" value="Ribosomal_bL21"/>
</dbReference>
<dbReference type="Pfam" id="PF00829">
    <property type="entry name" value="Ribosomal_L21p"/>
    <property type="match status" value="1"/>
</dbReference>
<dbReference type="HAMAP" id="MF_01363">
    <property type="entry name" value="Ribosomal_bL21"/>
    <property type="match status" value="1"/>
</dbReference>
<organism evidence="8 9">
    <name type="scientific">Colwellia marinimaniae</name>
    <dbReference type="NCBI Taxonomy" id="1513592"/>
    <lineage>
        <taxon>Bacteria</taxon>
        <taxon>Pseudomonadati</taxon>
        <taxon>Pseudomonadota</taxon>
        <taxon>Gammaproteobacteria</taxon>
        <taxon>Alteromonadales</taxon>
        <taxon>Colwelliaceae</taxon>
        <taxon>Colwellia</taxon>
    </lineage>
</organism>
<keyword evidence="9" id="KW-1185">Reference proteome</keyword>
<sequence>MNDHIYTCSRYIIRVEFAPYILKISVTNMMAQYGVAMYAVFQSGGKQHRVTEGQTVRLEKLELEVGATVEFENVLMIADGDNINVGAPYVAGGKVVAEVVNQGRADKITIVKFKRRKHSRKQAGHRQWFTEVKITGING</sequence>
<dbReference type="SUPFAM" id="SSF141091">
    <property type="entry name" value="L21p-like"/>
    <property type="match status" value="1"/>
</dbReference>
<comment type="subunit">
    <text evidence="6">Part of the 50S ribosomal subunit. Contacts protein L20.</text>
</comment>
<evidence type="ECO:0000313" key="9">
    <source>
        <dbReference type="Proteomes" id="UP000197068"/>
    </source>
</evidence>
<dbReference type="PANTHER" id="PTHR21349:SF0">
    <property type="entry name" value="LARGE RIBOSOMAL SUBUNIT PROTEIN BL21M"/>
    <property type="match status" value="1"/>
</dbReference>
<evidence type="ECO:0000256" key="3">
    <source>
        <dbReference type="ARBA" id="ARBA00022884"/>
    </source>
</evidence>
<comment type="similarity">
    <text evidence="1 6 7">Belongs to the bacterial ribosomal protein bL21 family.</text>
</comment>
<gene>
    <name evidence="6 8" type="primary">rplU</name>
    <name evidence="8" type="ORF">MTCD1_00068</name>
</gene>
<evidence type="ECO:0000256" key="4">
    <source>
        <dbReference type="ARBA" id="ARBA00022980"/>
    </source>
</evidence>
<proteinExistence type="inferred from homology"/>
<dbReference type="PROSITE" id="PS01169">
    <property type="entry name" value="RIBOSOMAL_L21"/>
    <property type="match status" value="1"/>
</dbReference>
<keyword evidence="3 6" id="KW-0694">RNA-binding</keyword>
<accession>A0ABQ0MQ18</accession>
<dbReference type="PANTHER" id="PTHR21349">
    <property type="entry name" value="50S RIBOSOMAL PROTEIN L21"/>
    <property type="match status" value="1"/>
</dbReference>
<evidence type="ECO:0000256" key="2">
    <source>
        <dbReference type="ARBA" id="ARBA00022730"/>
    </source>
</evidence>
<keyword evidence="4 6" id="KW-0689">Ribosomal protein</keyword>
<dbReference type="NCBIfam" id="TIGR00061">
    <property type="entry name" value="L21"/>
    <property type="match status" value="1"/>
</dbReference>
<evidence type="ECO:0000313" key="8">
    <source>
        <dbReference type="EMBL" id="GAW94472.1"/>
    </source>
</evidence>
<dbReference type="Proteomes" id="UP000197068">
    <property type="component" value="Unassembled WGS sequence"/>
</dbReference>
<protein>
    <recommendedName>
        <fullName evidence="6">Large ribosomal subunit protein bL21</fullName>
    </recommendedName>
</protein>
<keyword evidence="5 6" id="KW-0687">Ribonucleoprotein</keyword>
<dbReference type="EMBL" id="BDQM01000001">
    <property type="protein sequence ID" value="GAW94472.1"/>
    <property type="molecule type" value="Genomic_DNA"/>
</dbReference>
<dbReference type="InterPro" id="IPR036164">
    <property type="entry name" value="bL21-like_sf"/>
</dbReference>
<dbReference type="GO" id="GO:0005840">
    <property type="term" value="C:ribosome"/>
    <property type="evidence" value="ECO:0007669"/>
    <property type="project" value="UniProtKB-KW"/>
</dbReference>
<comment type="caution">
    <text evidence="8">The sequence shown here is derived from an EMBL/GenBank/DDBJ whole genome shotgun (WGS) entry which is preliminary data.</text>
</comment>
<evidence type="ECO:0000256" key="1">
    <source>
        <dbReference type="ARBA" id="ARBA00008563"/>
    </source>
</evidence>
<keyword evidence="2 6" id="KW-0699">rRNA-binding</keyword>
<evidence type="ECO:0000256" key="6">
    <source>
        <dbReference type="HAMAP-Rule" id="MF_01363"/>
    </source>
</evidence>
<dbReference type="InterPro" id="IPR028909">
    <property type="entry name" value="bL21-like"/>
</dbReference>
<name>A0ABQ0MQ18_9GAMM</name>
<evidence type="ECO:0000256" key="5">
    <source>
        <dbReference type="ARBA" id="ARBA00023274"/>
    </source>
</evidence>
<comment type="function">
    <text evidence="6 7">This protein binds to 23S rRNA in the presence of protein L20.</text>
</comment>
<reference evidence="8 9" key="1">
    <citation type="submission" date="2017-06" db="EMBL/GenBank/DDBJ databases">
        <title>Whole Genome Sequences of Colwellia marinimaniae MTCD1.</title>
        <authorList>
            <person name="Kusumoto H."/>
            <person name="Inoue M."/>
            <person name="Tanikawa K."/>
            <person name="Maeji H."/>
            <person name="Cameron J.H."/>
            <person name="Bartlett D.H."/>
        </authorList>
    </citation>
    <scope>NUCLEOTIDE SEQUENCE [LARGE SCALE GENOMIC DNA]</scope>
    <source>
        <strain evidence="8 9">MTCD1</strain>
    </source>
</reference>
<evidence type="ECO:0000256" key="7">
    <source>
        <dbReference type="RuleBase" id="RU000562"/>
    </source>
</evidence>